<dbReference type="InterPro" id="IPR051686">
    <property type="entry name" value="Lipoprotein_DolP"/>
</dbReference>
<evidence type="ECO:0000313" key="4">
    <source>
        <dbReference type="Proteomes" id="UP000199459"/>
    </source>
</evidence>
<name>A0A1H8CWQ5_9PROT</name>
<evidence type="ECO:0000256" key="1">
    <source>
        <dbReference type="SAM" id="Phobius"/>
    </source>
</evidence>
<keyword evidence="1" id="KW-0472">Membrane</keyword>
<evidence type="ECO:0000313" key="3">
    <source>
        <dbReference type="EMBL" id="SEM99543.1"/>
    </source>
</evidence>
<dbReference type="Gene3D" id="3.30.1340.30">
    <property type="match status" value="1"/>
</dbReference>
<dbReference type="InterPro" id="IPR007055">
    <property type="entry name" value="BON_dom"/>
</dbReference>
<dbReference type="PANTHER" id="PTHR34606:SF15">
    <property type="entry name" value="BON DOMAIN-CONTAINING PROTEIN"/>
    <property type="match status" value="1"/>
</dbReference>
<dbReference type="AlphaFoldDB" id="A0A1H8CWQ5"/>
<sequence>MIKMTVDNKLCQYRYIVGLLTIMTLLSGCAGLLNPETIESEPREDVILAMKIKSRLIESNELSAAAIHVDAKDGVVKLTGFVETSAQQALASQIAQQTDGVIQVENLLEVK</sequence>
<evidence type="ECO:0000259" key="2">
    <source>
        <dbReference type="PROSITE" id="PS50914"/>
    </source>
</evidence>
<dbReference type="RefSeq" id="WP_090629107.1">
    <property type="nucleotide sequence ID" value="NZ_FOCP01000005.1"/>
</dbReference>
<feature type="transmembrane region" description="Helical" evidence="1">
    <location>
        <begin position="12"/>
        <end position="33"/>
    </location>
</feature>
<accession>A0A1H8CWQ5</accession>
<keyword evidence="1" id="KW-0812">Transmembrane</keyword>
<feature type="domain" description="BON" evidence="2">
    <location>
        <begin position="44"/>
        <end position="111"/>
    </location>
</feature>
<dbReference type="PANTHER" id="PTHR34606">
    <property type="entry name" value="BON DOMAIN-CONTAINING PROTEIN"/>
    <property type="match status" value="1"/>
</dbReference>
<dbReference type="Proteomes" id="UP000199459">
    <property type="component" value="Unassembled WGS sequence"/>
</dbReference>
<gene>
    <name evidence="3" type="ORF">SAMN05216325_105180</name>
</gene>
<dbReference type="EMBL" id="FOCP01000005">
    <property type="protein sequence ID" value="SEM99543.1"/>
    <property type="molecule type" value="Genomic_DNA"/>
</dbReference>
<protein>
    <submittedName>
        <fullName evidence="3">BON domain-containing protein</fullName>
    </submittedName>
</protein>
<dbReference type="Pfam" id="PF04972">
    <property type="entry name" value="BON"/>
    <property type="match status" value="1"/>
</dbReference>
<dbReference type="PROSITE" id="PS51257">
    <property type="entry name" value="PROKAR_LIPOPROTEIN"/>
    <property type="match status" value="1"/>
</dbReference>
<dbReference type="PROSITE" id="PS50914">
    <property type="entry name" value="BON"/>
    <property type="match status" value="1"/>
</dbReference>
<dbReference type="OrthoDB" id="8548025at2"/>
<organism evidence="3 4">
    <name type="scientific">Nitrosomonas marina</name>
    <dbReference type="NCBI Taxonomy" id="917"/>
    <lineage>
        <taxon>Bacteria</taxon>
        <taxon>Pseudomonadati</taxon>
        <taxon>Pseudomonadota</taxon>
        <taxon>Betaproteobacteria</taxon>
        <taxon>Nitrosomonadales</taxon>
        <taxon>Nitrosomonadaceae</taxon>
        <taxon>Nitrosomonas</taxon>
    </lineage>
</organism>
<reference evidence="3 4" key="1">
    <citation type="submission" date="2016-10" db="EMBL/GenBank/DDBJ databases">
        <authorList>
            <person name="de Groot N.N."/>
        </authorList>
    </citation>
    <scope>NUCLEOTIDE SEQUENCE [LARGE SCALE GENOMIC DNA]</scope>
    <source>
        <strain evidence="3 4">Nm22</strain>
    </source>
</reference>
<proteinExistence type="predicted"/>
<keyword evidence="1" id="KW-1133">Transmembrane helix</keyword>